<dbReference type="CDD" id="cd18095">
    <property type="entry name" value="SpoU-like_rRNA-MTase"/>
    <property type="match status" value="1"/>
</dbReference>
<dbReference type="InterPro" id="IPR029064">
    <property type="entry name" value="Ribosomal_eL30-like_sf"/>
</dbReference>
<protein>
    <submittedName>
        <fullName evidence="6">RNA methyltransferase</fullName>
    </submittedName>
</protein>
<name>A0A9D2H114_9FIRM</name>
<dbReference type="AlphaFoldDB" id="A0A9D2H114"/>
<dbReference type="GO" id="GO:0003723">
    <property type="term" value="F:RNA binding"/>
    <property type="evidence" value="ECO:0007669"/>
    <property type="project" value="InterPro"/>
</dbReference>
<dbReference type="Pfam" id="PF00588">
    <property type="entry name" value="SpoU_methylase"/>
    <property type="match status" value="1"/>
</dbReference>
<reference evidence="6" key="1">
    <citation type="journal article" date="2021" name="PeerJ">
        <title>Extensive microbial diversity within the chicken gut microbiome revealed by metagenomics and culture.</title>
        <authorList>
            <person name="Gilroy R."/>
            <person name="Ravi A."/>
            <person name="Getino M."/>
            <person name="Pursley I."/>
            <person name="Horton D.L."/>
            <person name="Alikhan N.F."/>
            <person name="Baker D."/>
            <person name="Gharbi K."/>
            <person name="Hall N."/>
            <person name="Watson M."/>
            <person name="Adriaenssens E.M."/>
            <person name="Foster-Nyarko E."/>
            <person name="Jarju S."/>
            <person name="Secka A."/>
            <person name="Antonio M."/>
            <person name="Oren A."/>
            <person name="Chaudhuri R.R."/>
            <person name="La Ragione R."/>
            <person name="Hildebrand F."/>
            <person name="Pallen M.J."/>
        </authorList>
    </citation>
    <scope>NUCLEOTIDE SEQUENCE</scope>
    <source>
        <strain evidence="6">CHK156-179</strain>
    </source>
</reference>
<dbReference type="GO" id="GO:0006396">
    <property type="term" value="P:RNA processing"/>
    <property type="evidence" value="ECO:0007669"/>
    <property type="project" value="InterPro"/>
</dbReference>
<comment type="similarity">
    <text evidence="1">Belongs to the class IV-like SAM-binding methyltransferase superfamily. RNA methyltransferase TrmH family.</text>
</comment>
<evidence type="ECO:0000256" key="3">
    <source>
        <dbReference type="ARBA" id="ARBA00022679"/>
    </source>
</evidence>
<feature type="domain" description="MRM3-like substrate binding" evidence="5">
    <location>
        <begin position="8"/>
        <end position="85"/>
    </location>
</feature>
<feature type="domain" description="tRNA/rRNA methyltransferase SpoU type" evidence="4">
    <location>
        <begin position="101"/>
        <end position="235"/>
    </location>
</feature>
<comment type="caution">
    <text evidence="6">The sequence shown here is derived from an EMBL/GenBank/DDBJ whole genome shotgun (WGS) entry which is preliminary data.</text>
</comment>
<evidence type="ECO:0000313" key="6">
    <source>
        <dbReference type="EMBL" id="HJA02543.1"/>
    </source>
</evidence>
<organism evidence="6 7">
    <name type="scientific">Candidatus Gallimonas gallistercoris</name>
    <dbReference type="NCBI Taxonomy" id="2838602"/>
    <lineage>
        <taxon>Bacteria</taxon>
        <taxon>Bacillati</taxon>
        <taxon>Bacillota</taxon>
        <taxon>Clostridia</taxon>
        <taxon>Candidatus Gallimonas</taxon>
    </lineage>
</organism>
<evidence type="ECO:0000256" key="1">
    <source>
        <dbReference type="ARBA" id="ARBA00007228"/>
    </source>
</evidence>
<gene>
    <name evidence="6" type="ORF">H9797_04085</name>
</gene>
<dbReference type="Proteomes" id="UP000824221">
    <property type="component" value="Unassembled WGS sequence"/>
</dbReference>
<dbReference type="SUPFAM" id="SSF75217">
    <property type="entry name" value="alpha/beta knot"/>
    <property type="match status" value="1"/>
</dbReference>
<evidence type="ECO:0000256" key="2">
    <source>
        <dbReference type="ARBA" id="ARBA00022603"/>
    </source>
</evidence>
<dbReference type="PANTHER" id="PTHR43191:SF2">
    <property type="entry name" value="RRNA METHYLTRANSFERASE 3, MITOCHONDRIAL"/>
    <property type="match status" value="1"/>
</dbReference>
<dbReference type="GO" id="GO:0008173">
    <property type="term" value="F:RNA methyltransferase activity"/>
    <property type="evidence" value="ECO:0007669"/>
    <property type="project" value="InterPro"/>
</dbReference>
<dbReference type="Gene3D" id="3.40.1280.10">
    <property type="match status" value="1"/>
</dbReference>
<dbReference type="Gene3D" id="3.30.1330.30">
    <property type="match status" value="1"/>
</dbReference>
<evidence type="ECO:0000313" key="7">
    <source>
        <dbReference type="Proteomes" id="UP000824221"/>
    </source>
</evidence>
<reference evidence="6" key="2">
    <citation type="submission" date="2021-04" db="EMBL/GenBank/DDBJ databases">
        <authorList>
            <person name="Gilroy R."/>
        </authorList>
    </citation>
    <scope>NUCLEOTIDE SEQUENCE</scope>
    <source>
        <strain evidence="6">CHK156-179</strain>
    </source>
</reference>
<dbReference type="InterPro" id="IPR029028">
    <property type="entry name" value="Alpha/beta_knot_MTases"/>
</dbReference>
<dbReference type="InterPro" id="IPR051259">
    <property type="entry name" value="rRNA_Methyltransferase"/>
</dbReference>
<dbReference type="GO" id="GO:0032259">
    <property type="term" value="P:methylation"/>
    <property type="evidence" value="ECO:0007669"/>
    <property type="project" value="UniProtKB-KW"/>
</dbReference>
<dbReference type="InterPro" id="IPR029026">
    <property type="entry name" value="tRNA_m1G_MTases_N"/>
</dbReference>
<keyword evidence="2 6" id="KW-0489">Methyltransferase</keyword>
<accession>A0A9D2H114</accession>
<dbReference type="Pfam" id="PF22435">
    <property type="entry name" value="MRM3-like_sub_bind"/>
    <property type="match status" value="1"/>
</dbReference>
<sequence length="243" mass="26371">MLILSKSNPQVKELRALREKKARKEAGSFLVEGEKMVKECLLSGIRVKRIVAREDYRGELAPDLVLGSDAFSSISEEKTPQPVLAEAELPHTSLCPPKGSCLVLDGLQDPANVGAIIRTANAAGYKELYLIGCADPFSPKSVRASMSGVFFTELMQGTREEVLSVLENIPFIAADMDGENIFSFTPPEKFALCIGSEGNGLSEPVRARAAHTVRIPMGEKTESLNAAVSAGILMYELKRNLFI</sequence>
<dbReference type="InterPro" id="IPR053888">
    <property type="entry name" value="MRM3-like_sub_bind"/>
</dbReference>
<proteinExistence type="inferred from homology"/>
<dbReference type="InterPro" id="IPR001537">
    <property type="entry name" value="SpoU_MeTrfase"/>
</dbReference>
<dbReference type="EMBL" id="DXAJ01000061">
    <property type="protein sequence ID" value="HJA02543.1"/>
    <property type="molecule type" value="Genomic_DNA"/>
</dbReference>
<evidence type="ECO:0000259" key="5">
    <source>
        <dbReference type="Pfam" id="PF22435"/>
    </source>
</evidence>
<evidence type="ECO:0000259" key="4">
    <source>
        <dbReference type="Pfam" id="PF00588"/>
    </source>
</evidence>
<keyword evidence="3" id="KW-0808">Transferase</keyword>
<dbReference type="PANTHER" id="PTHR43191">
    <property type="entry name" value="RRNA METHYLTRANSFERASE 3"/>
    <property type="match status" value="1"/>
</dbReference>
<dbReference type="SUPFAM" id="SSF55315">
    <property type="entry name" value="L30e-like"/>
    <property type="match status" value="1"/>
</dbReference>